<dbReference type="Proteomes" id="UP001246858">
    <property type="component" value="Unassembled WGS sequence"/>
</dbReference>
<proteinExistence type="predicted"/>
<keyword evidence="2" id="KW-1185">Reference proteome</keyword>
<gene>
    <name evidence="1" type="ORF">J2X78_003745</name>
</gene>
<evidence type="ECO:0000313" key="1">
    <source>
        <dbReference type="EMBL" id="MDR6785171.1"/>
    </source>
</evidence>
<organism evidence="1 2">
    <name type="scientific">Pedobacter africanus</name>
    <dbReference type="NCBI Taxonomy" id="151894"/>
    <lineage>
        <taxon>Bacteria</taxon>
        <taxon>Pseudomonadati</taxon>
        <taxon>Bacteroidota</taxon>
        <taxon>Sphingobacteriia</taxon>
        <taxon>Sphingobacteriales</taxon>
        <taxon>Sphingobacteriaceae</taxon>
        <taxon>Pedobacter</taxon>
    </lineage>
</organism>
<reference evidence="1" key="1">
    <citation type="submission" date="2023-07" db="EMBL/GenBank/DDBJ databases">
        <title>Sorghum-associated microbial communities from plants grown in Nebraska, USA.</title>
        <authorList>
            <person name="Schachtman D."/>
        </authorList>
    </citation>
    <scope>NUCLEOTIDE SEQUENCE</scope>
    <source>
        <strain evidence="1">2697</strain>
    </source>
</reference>
<name>A0ACC6L122_9SPHI</name>
<sequence>MKHFIFYIALLIMLPNILQAQTSNTYQMEVEGLSAKTIDGGYSQLTIYLLRFMAENVGFCNYTIETGSKKGQFYRSIKEYTNWQYFKWQKHNDRLTINGLPALYKQLAVLQVKADTLIAVKNRNGKFVKQKQPWPANGVTGKSYACKIGDNKYLALTFDKDSVWLEYWKNIDPNGKLLAYDGTQPQKKYKWMGYGKHILIPDCAEYPIVDFEANKLLVTHQNQQHTMTEEVPYRQPIACSIIEEAPVKKQSKGKRKKTTTIRVYKP</sequence>
<dbReference type="EMBL" id="JAVDTF010000003">
    <property type="protein sequence ID" value="MDR6785171.1"/>
    <property type="molecule type" value="Genomic_DNA"/>
</dbReference>
<evidence type="ECO:0000313" key="2">
    <source>
        <dbReference type="Proteomes" id="UP001246858"/>
    </source>
</evidence>
<accession>A0ACC6L122</accession>
<protein>
    <submittedName>
        <fullName evidence="1">Uncharacterized protein</fullName>
    </submittedName>
</protein>
<comment type="caution">
    <text evidence="1">The sequence shown here is derived from an EMBL/GenBank/DDBJ whole genome shotgun (WGS) entry which is preliminary data.</text>
</comment>